<comment type="caution">
    <text evidence="3">The sequence shown here is derived from an EMBL/GenBank/DDBJ whole genome shotgun (WGS) entry which is preliminary data.</text>
</comment>
<accession>A0A084SHL3</accession>
<dbReference type="PROSITE" id="PS51371">
    <property type="entry name" value="CBS"/>
    <property type="match status" value="1"/>
</dbReference>
<name>A0A084SHL3_9BACT</name>
<dbReference type="EMBL" id="JPMI01000311">
    <property type="protein sequence ID" value="KFA87948.1"/>
    <property type="molecule type" value="Genomic_DNA"/>
</dbReference>
<evidence type="ECO:0000256" key="1">
    <source>
        <dbReference type="PROSITE-ProRule" id="PRU00703"/>
    </source>
</evidence>
<dbReference type="InterPro" id="IPR046342">
    <property type="entry name" value="CBS_dom_sf"/>
</dbReference>
<organism evidence="3 4">
    <name type="scientific">Archangium violaceum Cb vi76</name>
    <dbReference type="NCBI Taxonomy" id="1406225"/>
    <lineage>
        <taxon>Bacteria</taxon>
        <taxon>Pseudomonadati</taxon>
        <taxon>Myxococcota</taxon>
        <taxon>Myxococcia</taxon>
        <taxon>Myxococcales</taxon>
        <taxon>Cystobacterineae</taxon>
        <taxon>Archangiaceae</taxon>
        <taxon>Archangium</taxon>
    </lineage>
</organism>
<evidence type="ECO:0000313" key="3">
    <source>
        <dbReference type="EMBL" id="KFA87948.1"/>
    </source>
</evidence>
<keyword evidence="1" id="KW-0129">CBS domain</keyword>
<reference evidence="3 4" key="1">
    <citation type="submission" date="2014-07" db="EMBL/GenBank/DDBJ databases">
        <title>Draft Genome Sequence of Gephyronic Acid Producer, Cystobacter violaceus Strain Cb vi76.</title>
        <authorList>
            <person name="Stevens D.C."/>
            <person name="Young J."/>
            <person name="Carmichael R."/>
            <person name="Tan J."/>
            <person name="Taylor R.E."/>
        </authorList>
    </citation>
    <scope>NUCLEOTIDE SEQUENCE [LARGE SCALE GENOMIC DNA]</scope>
    <source>
        <strain evidence="3 4">Cb vi76</strain>
    </source>
</reference>
<evidence type="ECO:0000313" key="4">
    <source>
        <dbReference type="Proteomes" id="UP000028547"/>
    </source>
</evidence>
<sequence>PLMDQVLTAESGTLPVLDGNGHLYGIIQVDQLRDIWRDEVLHPMLVASDLARKVPLLSPDMDLAHALHLMDQEDVEALPVEGPPGARTCGLLTRTVVRRFLSSHHLHQHALGEHLVAPTEVSN</sequence>
<feature type="non-terminal residue" evidence="3">
    <location>
        <position position="1"/>
    </location>
</feature>
<dbReference type="RefSeq" id="WP_043410375.1">
    <property type="nucleotide sequence ID" value="NZ_JPMI01000311.1"/>
</dbReference>
<gene>
    <name evidence="3" type="ORF">Q664_44275</name>
</gene>
<dbReference type="InterPro" id="IPR000644">
    <property type="entry name" value="CBS_dom"/>
</dbReference>
<feature type="domain" description="CBS" evidence="2">
    <location>
        <begin position="50"/>
        <end position="111"/>
    </location>
</feature>
<dbReference type="Proteomes" id="UP000028547">
    <property type="component" value="Unassembled WGS sequence"/>
</dbReference>
<dbReference type="SUPFAM" id="SSF54631">
    <property type="entry name" value="CBS-domain pair"/>
    <property type="match status" value="1"/>
</dbReference>
<dbReference type="Pfam" id="PF00571">
    <property type="entry name" value="CBS"/>
    <property type="match status" value="1"/>
</dbReference>
<protein>
    <submittedName>
        <fullName evidence="3">Voltage-gated chloride channel</fullName>
    </submittedName>
</protein>
<proteinExistence type="predicted"/>
<evidence type="ECO:0000259" key="2">
    <source>
        <dbReference type="PROSITE" id="PS51371"/>
    </source>
</evidence>
<dbReference type="AlphaFoldDB" id="A0A084SHL3"/>
<dbReference type="Gene3D" id="3.10.580.10">
    <property type="entry name" value="CBS-domain"/>
    <property type="match status" value="1"/>
</dbReference>